<dbReference type="PANTHER" id="PTHR34504">
    <property type="entry name" value="ANTITOXIN HICB"/>
    <property type="match status" value="1"/>
</dbReference>
<keyword evidence="5" id="KW-0378">Hydrolase</keyword>
<evidence type="ECO:0000313" key="10">
    <source>
        <dbReference type="EMBL" id="EAS49599.1"/>
    </source>
</evidence>
<gene>
    <name evidence="10" type="ORF">SI859A1_00252</name>
</gene>
<keyword evidence="4" id="KW-0255">Endonuclease</keyword>
<evidence type="ECO:0000256" key="6">
    <source>
        <dbReference type="ARBA" id="ARBA00022884"/>
    </source>
</evidence>
<feature type="compositionally biased region" description="Basic residues" evidence="8">
    <location>
        <begin position="22"/>
        <end position="32"/>
    </location>
</feature>
<dbReference type="GO" id="GO:0016787">
    <property type="term" value="F:hydrolase activity"/>
    <property type="evidence" value="ECO:0007669"/>
    <property type="project" value="UniProtKB-KW"/>
</dbReference>
<evidence type="ECO:0000259" key="9">
    <source>
        <dbReference type="Pfam" id="PF15919"/>
    </source>
</evidence>
<organism evidence="10 11">
    <name type="scientific">Aurantimonas manganoxydans (strain ATCC BAA-1229 / DSM 21871 / SI85-9A1)</name>
    <dbReference type="NCBI Taxonomy" id="287752"/>
    <lineage>
        <taxon>Bacteria</taxon>
        <taxon>Pseudomonadati</taxon>
        <taxon>Pseudomonadota</taxon>
        <taxon>Alphaproteobacteria</taxon>
        <taxon>Hyphomicrobiales</taxon>
        <taxon>Aurantimonadaceae</taxon>
        <taxon>Aurantimonas</taxon>
    </lineage>
</organism>
<dbReference type="Proteomes" id="UP000000321">
    <property type="component" value="Unassembled WGS sequence"/>
</dbReference>
<comment type="similarity">
    <text evidence="1">Belongs to the HicA mRNA interferase family.</text>
</comment>
<keyword evidence="6" id="KW-0694">RNA-binding</keyword>
<keyword evidence="3" id="KW-0540">Nuclease</keyword>
<evidence type="ECO:0000256" key="2">
    <source>
        <dbReference type="ARBA" id="ARBA00022649"/>
    </source>
</evidence>
<dbReference type="PANTHER" id="PTHR34504:SF2">
    <property type="entry name" value="UPF0150 PROTEIN SSL0259"/>
    <property type="match status" value="1"/>
</dbReference>
<keyword evidence="2" id="KW-1277">Toxin-antitoxin system</keyword>
<feature type="domain" description="HicB-like antitoxin of toxin-antitoxin system" evidence="9">
    <location>
        <begin position="67"/>
        <end position="187"/>
    </location>
</feature>
<accession>Q1YHI0</accession>
<evidence type="ECO:0000256" key="8">
    <source>
        <dbReference type="SAM" id="MobiDB-lite"/>
    </source>
</evidence>
<dbReference type="HOGENOM" id="CLU_114047_1_1_5"/>
<dbReference type="InterPro" id="IPR031807">
    <property type="entry name" value="HicB-like"/>
</dbReference>
<evidence type="ECO:0000313" key="11">
    <source>
        <dbReference type="Proteomes" id="UP000000321"/>
    </source>
</evidence>
<dbReference type="InterPro" id="IPR035069">
    <property type="entry name" value="TTHA1013/TTHA0281-like"/>
</dbReference>
<protein>
    <recommendedName>
        <fullName evidence="9">HicB-like antitoxin of toxin-antitoxin system domain-containing protein</fullName>
    </recommendedName>
</protein>
<dbReference type="InterPro" id="IPR038570">
    <property type="entry name" value="HicA_sf"/>
</dbReference>
<comment type="caution">
    <text evidence="10">The sequence shown here is derived from an EMBL/GenBank/DDBJ whole genome shotgun (WGS) entry which is preliminary data.</text>
</comment>
<dbReference type="InterPro" id="IPR051404">
    <property type="entry name" value="TA_system_antitoxin"/>
</dbReference>
<dbReference type="AlphaFoldDB" id="Q1YHI0"/>
<dbReference type="SUPFAM" id="SSF54786">
    <property type="entry name" value="YcfA/nrd intein domain"/>
    <property type="match status" value="1"/>
</dbReference>
<dbReference type="Gene3D" id="3.30.920.30">
    <property type="entry name" value="Hypothetical protein"/>
    <property type="match status" value="1"/>
</dbReference>
<name>Q1YHI0_AURMS</name>
<keyword evidence="11" id="KW-1185">Reference proteome</keyword>
<sequence>MDSRDILAALLADGWREVRRRGSHMQMKHPTKSCHAASPEAGPAERHPAKYREAGRTCAEENQMTDYIAIIHKEGDSDFGVSFPDFPGCVTAGRTLDDARAMAQDALALHIEGLLEDGGALPAPSSLEIIMTDRGNRDGVAILVSGPRRAPRSVRVNVTIAADELAEIDAYAARHGLTRSGFLAAAARRKLDESA</sequence>
<dbReference type="Pfam" id="PF07927">
    <property type="entry name" value="HicA_toxin"/>
    <property type="match status" value="1"/>
</dbReference>
<dbReference type="GO" id="GO:0004519">
    <property type="term" value="F:endonuclease activity"/>
    <property type="evidence" value="ECO:0007669"/>
    <property type="project" value="UniProtKB-KW"/>
</dbReference>
<dbReference type="SUPFAM" id="SSF143100">
    <property type="entry name" value="TTHA1013/TTHA0281-like"/>
    <property type="match status" value="1"/>
</dbReference>
<dbReference type="EMBL" id="AAPJ01000004">
    <property type="protein sequence ID" value="EAS49599.1"/>
    <property type="molecule type" value="Genomic_DNA"/>
</dbReference>
<evidence type="ECO:0000256" key="5">
    <source>
        <dbReference type="ARBA" id="ARBA00022801"/>
    </source>
</evidence>
<dbReference type="Pfam" id="PF15919">
    <property type="entry name" value="HicB_lk_antitox"/>
    <property type="match status" value="1"/>
</dbReference>
<evidence type="ECO:0000256" key="7">
    <source>
        <dbReference type="ARBA" id="ARBA00023016"/>
    </source>
</evidence>
<evidence type="ECO:0000256" key="1">
    <source>
        <dbReference type="ARBA" id="ARBA00006620"/>
    </source>
</evidence>
<feature type="region of interest" description="Disordered" evidence="8">
    <location>
        <begin position="22"/>
        <end position="49"/>
    </location>
</feature>
<reference evidence="10 11" key="1">
    <citation type="journal article" date="2008" name="Appl. Environ. Microbiol.">
        <title>Genomic insights into Mn(II) oxidation by the marine alphaproteobacterium Aurantimonas sp. strain SI85-9A1.</title>
        <authorList>
            <person name="Dick G.J."/>
            <person name="Podell S."/>
            <person name="Johnson H.A."/>
            <person name="Rivera-Espinoza Y."/>
            <person name="Bernier-Latmani R."/>
            <person name="McCarthy J.K."/>
            <person name="Torpey J.W."/>
            <person name="Clement B.G."/>
            <person name="Gaasterland T."/>
            <person name="Tebo B.M."/>
        </authorList>
    </citation>
    <scope>NUCLEOTIDE SEQUENCE [LARGE SCALE GENOMIC DNA]</scope>
    <source>
        <strain evidence="10 11">SI85-9A1</strain>
    </source>
</reference>
<keyword evidence="7" id="KW-0346">Stress response</keyword>
<dbReference type="BioCyc" id="AURANTIMONAS:SI859A1_00252-MONOMER"/>
<dbReference type="GO" id="GO:0003729">
    <property type="term" value="F:mRNA binding"/>
    <property type="evidence" value="ECO:0007669"/>
    <property type="project" value="InterPro"/>
</dbReference>
<dbReference type="Gene3D" id="3.30.160.250">
    <property type="match status" value="1"/>
</dbReference>
<dbReference type="InterPro" id="IPR012933">
    <property type="entry name" value="HicA_mRNA_interferase"/>
</dbReference>
<proteinExistence type="inferred from homology"/>
<dbReference type="CDD" id="cd22231">
    <property type="entry name" value="RHH_NikR_HicB-like"/>
    <property type="match status" value="1"/>
</dbReference>
<evidence type="ECO:0000256" key="4">
    <source>
        <dbReference type="ARBA" id="ARBA00022759"/>
    </source>
</evidence>
<evidence type="ECO:0000256" key="3">
    <source>
        <dbReference type="ARBA" id="ARBA00022722"/>
    </source>
</evidence>